<organism evidence="2 3">
    <name type="scientific">Paracoccus cavernae</name>
    <dbReference type="NCBI Taxonomy" id="1571207"/>
    <lineage>
        <taxon>Bacteria</taxon>
        <taxon>Pseudomonadati</taxon>
        <taxon>Pseudomonadota</taxon>
        <taxon>Alphaproteobacteria</taxon>
        <taxon>Rhodobacterales</taxon>
        <taxon>Paracoccaceae</taxon>
        <taxon>Paracoccus</taxon>
    </lineage>
</organism>
<dbReference type="Proteomes" id="UP001243846">
    <property type="component" value="Unassembled WGS sequence"/>
</dbReference>
<protein>
    <submittedName>
        <fullName evidence="2">PIN domain-containing protein</fullName>
    </submittedName>
</protein>
<dbReference type="NCBIfam" id="NF046100">
    <property type="entry name" value="RSP_2648_fam_PIN"/>
    <property type="match status" value="1"/>
</dbReference>
<comment type="caution">
    <text evidence="2">The sequence shown here is derived from an EMBL/GenBank/DDBJ whole genome shotgun (WGS) entry which is preliminary data.</text>
</comment>
<keyword evidence="3" id="KW-1185">Reference proteome</keyword>
<sequence>MRTLLDACVLFPTILREILTDVAAAGAYTPLWSERILQEWRHATAKLGRDQQEIAGAEAALLQSRFPNAMVAVGRESELGVQLPDAGDLHVLKAALDGRADVIVTLNLRDFPARTLRQLGLSALHPDEFLTDLARRDPDLVGSAVRRALARAHAAGGTGLSQRDMLARARLPRLNKFLSKSAGEGSGSGVTGGRA</sequence>
<name>A0ABT8D6U1_9RHOB</name>
<dbReference type="RefSeq" id="WP_377683692.1">
    <property type="nucleotide sequence ID" value="NZ_JBHMDZ010000002.1"/>
</dbReference>
<accession>A0ABT8D6U1</accession>
<dbReference type="InterPro" id="IPR002716">
    <property type="entry name" value="PIN_dom"/>
</dbReference>
<proteinExistence type="predicted"/>
<evidence type="ECO:0000313" key="3">
    <source>
        <dbReference type="Proteomes" id="UP001243846"/>
    </source>
</evidence>
<feature type="domain" description="PIN" evidence="1">
    <location>
        <begin position="2"/>
        <end position="108"/>
    </location>
</feature>
<dbReference type="Pfam" id="PF13470">
    <property type="entry name" value="PIN_3"/>
    <property type="match status" value="1"/>
</dbReference>
<reference evidence="3" key="1">
    <citation type="journal article" date="2019" name="Int. J. Syst. Evol. Microbiol.">
        <title>The Global Catalogue of Microorganisms (GCM) 10K type strain sequencing project: providing services to taxonomists for standard genome sequencing and annotation.</title>
        <authorList>
            <consortium name="The Broad Institute Genomics Platform"/>
            <consortium name="The Broad Institute Genome Sequencing Center for Infectious Disease"/>
            <person name="Wu L."/>
            <person name="Ma J."/>
        </authorList>
    </citation>
    <scope>NUCLEOTIDE SEQUENCE [LARGE SCALE GENOMIC DNA]</scope>
    <source>
        <strain evidence="3">CECT 8482</strain>
    </source>
</reference>
<evidence type="ECO:0000313" key="2">
    <source>
        <dbReference type="EMBL" id="MDN3712091.1"/>
    </source>
</evidence>
<gene>
    <name evidence="2" type="ORF">QWZ10_10340</name>
</gene>
<dbReference type="EMBL" id="JAUFRC010000001">
    <property type="protein sequence ID" value="MDN3712091.1"/>
    <property type="molecule type" value="Genomic_DNA"/>
</dbReference>
<evidence type="ECO:0000259" key="1">
    <source>
        <dbReference type="Pfam" id="PF13470"/>
    </source>
</evidence>